<reference evidence="2" key="2">
    <citation type="journal article" date="2015" name="Data Brief">
        <title>Shoot transcriptome of the giant reed, Arundo donax.</title>
        <authorList>
            <person name="Barrero R.A."/>
            <person name="Guerrero F.D."/>
            <person name="Moolhuijzen P."/>
            <person name="Goolsby J.A."/>
            <person name="Tidwell J."/>
            <person name="Bellgard S.E."/>
            <person name="Bellgard M.I."/>
        </authorList>
    </citation>
    <scope>NUCLEOTIDE SEQUENCE</scope>
    <source>
        <tissue evidence="2">Shoot tissue taken approximately 20 cm above the soil surface</tissue>
    </source>
</reference>
<reference evidence="2" key="1">
    <citation type="submission" date="2014-09" db="EMBL/GenBank/DDBJ databases">
        <authorList>
            <person name="Magalhaes I.L.F."/>
            <person name="Oliveira U."/>
            <person name="Santos F.R."/>
            <person name="Vidigal T.H.D.A."/>
            <person name="Brescovit A.D."/>
            <person name="Santos A.J."/>
        </authorList>
    </citation>
    <scope>NUCLEOTIDE SEQUENCE</scope>
    <source>
        <tissue evidence="2">Shoot tissue taken approximately 20 cm above the soil surface</tissue>
    </source>
</reference>
<proteinExistence type="predicted"/>
<feature type="region of interest" description="Disordered" evidence="1">
    <location>
        <begin position="16"/>
        <end position="58"/>
    </location>
</feature>
<sequence>MSINLFEIRSAASISPCTRQAASTPPSIASSGSKGISSMTFTASTTRPALPSVSAMQE</sequence>
<name>A0A0A8YN77_ARUDO</name>
<evidence type="ECO:0000313" key="2">
    <source>
        <dbReference type="EMBL" id="JAD28104.1"/>
    </source>
</evidence>
<dbReference type="AlphaFoldDB" id="A0A0A8YN77"/>
<accession>A0A0A8YN77</accession>
<protein>
    <submittedName>
        <fullName evidence="2">Uncharacterized protein</fullName>
    </submittedName>
</protein>
<evidence type="ECO:0000256" key="1">
    <source>
        <dbReference type="SAM" id="MobiDB-lite"/>
    </source>
</evidence>
<organism evidence="2">
    <name type="scientific">Arundo donax</name>
    <name type="common">Giant reed</name>
    <name type="synonym">Donax arundinaceus</name>
    <dbReference type="NCBI Taxonomy" id="35708"/>
    <lineage>
        <taxon>Eukaryota</taxon>
        <taxon>Viridiplantae</taxon>
        <taxon>Streptophyta</taxon>
        <taxon>Embryophyta</taxon>
        <taxon>Tracheophyta</taxon>
        <taxon>Spermatophyta</taxon>
        <taxon>Magnoliopsida</taxon>
        <taxon>Liliopsida</taxon>
        <taxon>Poales</taxon>
        <taxon>Poaceae</taxon>
        <taxon>PACMAD clade</taxon>
        <taxon>Arundinoideae</taxon>
        <taxon>Arundineae</taxon>
        <taxon>Arundo</taxon>
    </lineage>
</organism>
<dbReference type="EMBL" id="GBRH01269791">
    <property type="protein sequence ID" value="JAD28104.1"/>
    <property type="molecule type" value="Transcribed_RNA"/>
</dbReference>
<feature type="compositionally biased region" description="Low complexity" evidence="1">
    <location>
        <begin position="27"/>
        <end position="38"/>
    </location>
</feature>
<feature type="compositionally biased region" description="Polar residues" evidence="1">
    <location>
        <begin position="16"/>
        <end position="26"/>
    </location>
</feature>